<accession>A0A4R6WKT0</accession>
<reference evidence="1 2" key="1">
    <citation type="submission" date="2019-03" db="EMBL/GenBank/DDBJ databases">
        <title>Genomic Encyclopedia of Type Strains, Phase III (KMG-III): the genomes of soil and plant-associated and newly described type strains.</title>
        <authorList>
            <person name="Whitman W."/>
        </authorList>
    </citation>
    <scope>NUCLEOTIDE SEQUENCE [LARGE SCALE GENOMIC DNA]</scope>
    <source>
        <strain evidence="1 2">CGMCC 1.7660</strain>
    </source>
</reference>
<dbReference type="Proteomes" id="UP000295783">
    <property type="component" value="Unassembled WGS sequence"/>
</dbReference>
<sequence>MKHRKIAAAHVEEVRQVIRELVQEITQDLATRSRNPGVLLDMAGDLEAQAKALRQDFARRAGR</sequence>
<name>A0A4R6WKT0_9PROT</name>
<protein>
    <submittedName>
        <fullName evidence="1">Uncharacterized protein</fullName>
    </submittedName>
</protein>
<evidence type="ECO:0000313" key="2">
    <source>
        <dbReference type="Proteomes" id="UP000295783"/>
    </source>
</evidence>
<dbReference type="AlphaFoldDB" id="A0A4R6WKT0"/>
<comment type="caution">
    <text evidence="1">The sequence shown here is derived from an EMBL/GenBank/DDBJ whole genome shotgun (WGS) entry which is preliminary data.</text>
</comment>
<dbReference type="EMBL" id="SNYW01000013">
    <property type="protein sequence ID" value="TDQ78443.1"/>
    <property type="molecule type" value="Genomic_DNA"/>
</dbReference>
<keyword evidence="2" id="KW-1185">Reference proteome</keyword>
<gene>
    <name evidence="1" type="ORF">A8950_3495</name>
</gene>
<organism evidence="1 2">
    <name type="scientific">Dongia mobilis</name>
    <dbReference type="NCBI Taxonomy" id="578943"/>
    <lineage>
        <taxon>Bacteria</taxon>
        <taxon>Pseudomonadati</taxon>
        <taxon>Pseudomonadota</taxon>
        <taxon>Alphaproteobacteria</taxon>
        <taxon>Rhodospirillales</taxon>
        <taxon>Dongiaceae</taxon>
        <taxon>Dongia</taxon>
    </lineage>
</organism>
<proteinExistence type="predicted"/>
<evidence type="ECO:0000313" key="1">
    <source>
        <dbReference type="EMBL" id="TDQ78443.1"/>
    </source>
</evidence>